<dbReference type="OrthoDB" id="7860105at2759"/>
<keyword evidence="1" id="KW-1133">Transmembrane helix</keyword>
<dbReference type="GeneID" id="108076761"/>
<dbReference type="RefSeq" id="XP_017025250.1">
    <property type="nucleotide sequence ID" value="XM_017169761.3"/>
</dbReference>
<feature type="transmembrane region" description="Helical" evidence="1">
    <location>
        <begin position="68"/>
        <end position="90"/>
    </location>
</feature>
<dbReference type="Proteomes" id="UP001652661">
    <property type="component" value="Chromosome 2R"/>
</dbReference>
<feature type="transmembrane region" description="Helical" evidence="1">
    <location>
        <begin position="9"/>
        <end position="27"/>
    </location>
</feature>
<accession>A0A6P4IAJ9</accession>
<organism evidence="2 3">
    <name type="scientific">Drosophila kikkawai</name>
    <name type="common">Fruit fly</name>
    <dbReference type="NCBI Taxonomy" id="30033"/>
    <lineage>
        <taxon>Eukaryota</taxon>
        <taxon>Metazoa</taxon>
        <taxon>Ecdysozoa</taxon>
        <taxon>Arthropoda</taxon>
        <taxon>Hexapoda</taxon>
        <taxon>Insecta</taxon>
        <taxon>Pterygota</taxon>
        <taxon>Neoptera</taxon>
        <taxon>Endopterygota</taxon>
        <taxon>Diptera</taxon>
        <taxon>Brachycera</taxon>
        <taxon>Muscomorpha</taxon>
        <taxon>Ephydroidea</taxon>
        <taxon>Drosophilidae</taxon>
        <taxon>Drosophila</taxon>
        <taxon>Sophophora</taxon>
    </lineage>
</organism>
<protein>
    <submittedName>
        <fullName evidence="3">Uncharacterized protein</fullName>
    </submittedName>
</protein>
<reference evidence="3" key="2">
    <citation type="submission" date="2025-08" db="UniProtKB">
        <authorList>
            <consortium name="RefSeq"/>
        </authorList>
    </citation>
    <scope>IDENTIFICATION</scope>
    <source>
        <strain evidence="3">14028-0561.14</strain>
        <tissue evidence="3">Whole fly</tissue>
    </source>
</reference>
<dbReference type="AlphaFoldDB" id="A0A6P4IAJ9"/>
<name>A0A6P4IAJ9_DROKI</name>
<keyword evidence="1" id="KW-0472">Membrane</keyword>
<feature type="transmembrane region" description="Helical" evidence="1">
    <location>
        <begin position="96"/>
        <end position="116"/>
    </location>
</feature>
<sequence length="144" mass="16127">MLKLDTKPGIIFSGIVSIGATIAYLAVADDYYYRMGLMLDLGGHISCLQILSSVVLIVGVFEQNYKFFVPWMISTGLFIYLMTYATMVVIQTSDWIFVPTILAPSAVYLSCALYAVKKGFDTMRKNQSEPNMSVIEKKNILSHF</sequence>
<evidence type="ECO:0000256" key="1">
    <source>
        <dbReference type="SAM" id="Phobius"/>
    </source>
</evidence>
<feature type="transmembrane region" description="Helical" evidence="1">
    <location>
        <begin position="39"/>
        <end position="61"/>
    </location>
</feature>
<gene>
    <name evidence="3" type="primary">LOC108076761</name>
</gene>
<keyword evidence="1" id="KW-0812">Transmembrane</keyword>
<evidence type="ECO:0000313" key="2">
    <source>
        <dbReference type="Proteomes" id="UP001652661"/>
    </source>
</evidence>
<evidence type="ECO:0000313" key="3">
    <source>
        <dbReference type="RefSeq" id="XP_017025250.1"/>
    </source>
</evidence>
<keyword evidence="2" id="KW-1185">Reference proteome</keyword>
<proteinExistence type="predicted"/>
<reference evidence="2" key="1">
    <citation type="submission" date="2025-05" db="UniProtKB">
        <authorList>
            <consortium name="RefSeq"/>
        </authorList>
    </citation>
    <scope>NUCLEOTIDE SEQUENCE [LARGE SCALE GENOMIC DNA]</scope>
    <source>
        <strain evidence="2">14028-0561.14</strain>
    </source>
</reference>